<dbReference type="AlphaFoldDB" id="J3LB87"/>
<dbReference type="HOGENOM" id="CLU_2201009_0_0_1"/>
<proteinExistence type="predicted"/>
<sequence length="108" mass="12630">MWKLKSNQFQMDRLGCNHKHTLSTISTILKGAGIWPSSEFWPGVATRRCRRVTHVGARANFTILHKSTYVFSYFVIGPSRNFFWFCALVFRPPTSYNILCEEEKIRKI</sequence>
<accession>J3LB87</accession>
<reference evidence="1" key="1">
    <citation type="submission" date="2013-04" db="UniProtKB">
        <authorList>
            <consortium name="EnsemblPlants"/>
        </authorList>
    </citation>
    <scope>IDENTIFICATION</scope>
</reference>
<dbReference type="Gramene" id="OB02G19040.1">
    <property type="protein sequence ID" value="OB02G19040.1"/>
    <property type="gene ID" value="OB02G19040"/>
</dbReference>
<protein>
    <submittedName>
        <fullName evidence="1">Uncharacterized protein</fullName>
    </submittedName>
</protein>
<organism evidence="1">
    <name type="scientific">Oryza brachyantha</name>
    <name type="common">malo sina</name>
    <dbReference type="NCBI Taxonomy" id="4533"/>
    <lineage>
        <taxon>Eukaryota</taxon>
        <taxon>Viridiplantae</taxon>
        <taxon>Streptophyta</taxon>
        <taxon>Embryophyta</taxon>
        <taxon>Tracheophyta</taxon>
        <taxon>Spermatophyta</taxon>
        <taxon>Magnoliopsida</taxon>
        <taxon>Liliopsida</taxon>
        <taxon>Poales</taxon>
        <taxon>Poaceae</taxon>
        <taxon>BOP clade</taxon>
        <taxon>Oryzoideae</taxon>
        <taxon>Oryzeae</taxon>
        <taxon>Oryzinae</taxon>
        <taxon>Oryza</taxon>
    </lineage>
</organism>
<dbReference type="Proteomes" id="UP000006038">
    <property type="component" value="Unassembled WGS sequence"/>
</dbReference>
<evidence type="ECO:0000313" key="2">
    <source>
        <dbReference type="Proteomes" id="UP000006038"/>
    </source>
</evidence>
<evidence type="ECO:0000313" key="1">
    <source>
        <dbReference type="EnsemblPlants" id="OB02G19040.1"/>
    </source>
</evidence>
<keyword evidence="2" id="KW-1185">Reference proteome</keyword>
<name>J3LB87_ORYBR</name>
<dbReference type="EnsemblPlants" id="OB02G19040.1">
    <property type="protein sequence ID" value="OB02G19040.1"/>
    <property type="gene ID" value="OB02G19040"/>
</dbReference>